<dbReference type="GO" id="GO:0006353">
    <property type="term" value="P:DNA-templated transcription termination"/>
    <property type="evidence" value="ECO:0007669"/>
    <property type="project" value="UniProtKB-KW"/>
</dbReference>
<dbReference type="AlphaFoldDB" id="G0EEE7"/>
<protein>
    <submittedName>
        <fullName evidence="1">Putative transcription elongation factor</fullName>
    </submittedName>
</protein>
<dbReference type="Proteomes" id="UP000001037">
    <property type="component" value="Chromosome"/>
</dbReference>
<dbReference type="GeneID" id="11139747"/>
<proteinExistence type="predicted"/>
<organism evidence="1 2">
    <name type="scientific">Pyrolobus fumarii (strain DSM 11204 / 1A)</name>
    <dbReference type="NCBI Taxonomy" id="694429"/>
    <lineage>
        <taxon>Archaea</taxon>
        <taxon>Thermoproteota</taxon>
        <taxon>Thermoprotei</taxon>
        <taxon>Desulfurococcales</taxon>
        <taxon>Pyrodictiaceae</taxon>
        <taxon>Pyrolobus</taxon>
    </lineage>
</organism>
<gene>
    <name evidence="1" type="ordered locus">Pyrfu_0116</name>
</gene>
<evidence type="ECO:0000313" key="2">
    <source>
        <dbReference type="Proteomes" id="UP000001037"/>
    </source>
</evidence>
<dbReference type="eggNOG" id="arCOG01761">
    <property type="taxonomic scope" value="Archaea"/>
</dbReference>
<dbReference type="KEGG" id="pfm:Pyrfu_0116"/>
<dbReference type="HOGENOM" id="CLU_132460_1_0_2"/>
<reference evidence="1 2" key="1">
    <citation type="journal article" date="2011" name="Stand. Genomic Sci.">
        <title>Complete genome sequence of the hyperthermophilic chemolithoautotroph Pyrolobus fumarii type strain (1A).</title>
        <authorList>
            <person name="Anderson I."/>
            <person name="Goker M."/>
            <person name="Nolan M."/>
            <person name="Lucas S."/>
            <person name="Hammon N."/>
            <person name="Deshpande S."/>
            <person name="Cheng J.F."/>
            <person name="Tapia R."/>
            <person name="Han C."/>
            <person name="Goodwin L."/>
            <person name="Pitluck S."/>
            <person name="Huntemann M."/>
            <person name="Liolios K."/>
            <person name="Ivanova N."/>
            <person name="Pagani I."/>
            <person name="Mavromatis K."/>
            <person name="Ovchinikova G."/>
            <person name="Pati A."/>
            <person name="Chen A."/>
            <person name="Palaniappan K."/>
            <person name="Land M."/>
            <person name="Hauser L."/>
            <person name="Brambilla E.M."/>
            <person name="Huber H."/>
            <person name="Yasawong M."/>
            <person name="Rohde M."/>
            <person name="Spring S."/>
            <person name="Abt B."/>
            <person name="Sikorski J."/>
            <person name="Wirth R."/>
            <person name="Detter J.C."/>
            <person name="Woyke T."/>
            <person name="Bristow J."/>
            <person name="Eisen J.A."/>
            <person name="Markowitz V."/>
            <person name="Hugenholtz P."/>
            <person name="Kyrpides N.C."/>
            <person name="Klenk H.P."/>
            <person name="Lapidus A."/>
        </authorList>
    </citation>
    <scope>NUCLEOTIDE SEQUENCE [LARGE SCALE GENOMIC DNA]</scope>
    <source>
        <strain evidence="2">DSM 11204 / 1A</strain>
    </source>
</reference>
<dbReference type="EMBL" id="CP002838">
    <property type="protein sequence ID" value="AEM37988.1"/>
    <property type="molecule type" value="Genomic_DNA"/>
</dbReference>
<dbReference type="GO" id="GO:0003723">
    <property type="term" value="F:RNA binding"/>
    <property type="evidence" value="ECO:0007669"/>
    <property type="project" value="UniProtKB-KW"/>
</dbReference>
<keyword evidence="1" id="KW-0251">Elongation factor</keyword>
<dbReference type="RefSeq" id="WP_014025665.1">
    <property type="nucleotide sequence ID" value="NC_015931.1"/>
</dbReference>
<name>G0EEE7_PYRF1</name>
<dbReference type="InParanoid" id="G0EEE7"/>
<dbReference type="STRING" id="694429.Pyrfu_0116"/>
<evidence type="ECO:0000313" key="1">
    <source>
        <dbReference type="EMBL" id="AEM37988.1"/>
    </source>
</evidence>
<accession>G0EEE7</accession>
<sequence>MKSGVLCPRCQELVDTGKVEEREVDIMRALIELEESGKLPELRDAVYHRAYFIDSNMVIIVMDVSGATSVPVFTRLARKIEGALSEKLGGIRVRIVPRAGDVRTLAVHLLYPARVLGVNYVYMPDGTIEYVVRISRRDRRRVEPQKEFLERVLTELAGQKVRLRFE</sequence>
<keyword evidence="2" id="KW-1185">Reference proteome</keyword>
<dbReference type="GO" id="GO:0003746">
    <property type="term" value="F:translation elongation factor activity"/>
    <property type="evidence" value="ECO:0007669"/>
    <property type="project" value="UniProtKB-KW"/>
</dbReference>
<keyword evidence="1" id="KW-0648">Protein biosynthesis</keyword>